<evidence type="ECO:0000256" key="2">
    <source>
        <dbReference type="ARBA" id="ARBA00004496"/>
    </source>
</evidence>
<sequence length="391" mass="42941">MADVMKLDLYAILEVDGGATEQEIVKAYRRKALRCHPDKNPDNPRAAELFHELSRALEVLTDAAARSAYDKVIKARDAARVRHRELDSKRRKLKEDLDTRENSAREGTEKREEAGRKLQREIERLRKEGSRLLEREQEMLKEQMKVEPRSRETPAADGGEQTAAPPRLKVTWRSARGDASNGGYSRDTLARLLSAHGDLSHVIVSAKRNGSAIVEFVTTRAAAAALRDARGLPANPLTLAWLSGEPPANGGAPARPTGGGAPLPASAAGDDFEAAVLARLLQAQRDKRADGAMRHVSGVMRHVSGVMRHVSGVVRHVSGVVRHRVSGVMRHVSGVMRLVSGVELIMKRADGPPAGGASEAPRDGENLVLRRARQQEERRRLIERMKEDEST</sequence>
<dbReference type="PRINTS" id="PR00625">
    <property type="entry name" value="JDOMAIN"/>
</dbReference>
<keyword evidence="5" id="KW-0539">Nucleus</keyword>
<feature type="domain" description="J" evidence="7">
    <location>
        <begin position="8"/>
        <end position="73"/>
    </location>
</feature>
<organism evidence="8 9">
    <name type="scientific">Priapulus caudatus</name>
    <name type="common">Priapulid worm</name>
    <dbReference type="NCBI Taxonomy" id="37621"/>
    <lineage>
        <taxon>Eukaryota</taxon>
        <taxon>Metazoa</taxon>
        <taxon>Ecdysozoa</taxon>
        <taxon>Scalidophora</taxon>
        <taxon>Priapulida</taxon>
        <taxon>Priapulimorpha</taxon>
        <taxon>Priapulimorphida</taxon>
        <taxon>Priapulidae</taxon>
        <taxon>Priapulus</taxon>
    </lineage>
</organism>
<evidence type="ECO:0000259" key="7">
    <source>
        <dbReference type="PROSITE" id="PS50076"/>
    </source>
</evidence>
<dbReference type="Gene3D" id="3.30.70.330">
    <property type="match status" value="1"/>
</dbReference>
<dbReference type="Pfam" id="PF00226">
    <property type="entry name" value="DnaJ"/>
    <property type="match status" value="1"/>
</dbReference>
<keyword evidence="3" id="KW-0963">Cytoplasm</keyword>
<reference evidence="9" key="1">
    <citation type="submission" date="2025-08" db="UniProtKB">
        <authorList>
            <consortium name="RefSeq"/>
        </authorList>
    </citation>
    <scope>IDENTIFICATION</scope>
</reference>
<protein>
    <submittedName>
        <fullName evidence="9">DnaJ homolog subfamily C member 17-like</fullName>
    </submittedName>
</protein>
<feature type="region of interest" description="Disordered" evidence="6">
    <location>
        <begin position="245"/>
        <end position="264"/>
    </location>
</feature>
<comment type="subcellular location">
    <subcellularLocation>
        <location evidence="2">Cytoplasm</location>
    </subcellularLocation>
    <subcellularLocation>
        <location evidence="1">Nucleus</location>
    </subcellularLocation>
</comment>
<evidence type="ECO:0000313" key="9">
    <source>
        <dbReference type="RefSeq" id="XP_014676704.1"/>
    </source>
</evidence>
<dbReference type="InterPro" id="IPR001623">
    <property type="entry name" value="DnaJ_domain"/>
</dbReference>
<dbReference type="InterPro" id="IPR052094">
    <property type="entry name" value="Pre-mRNA-splicing_ERAD"/>
</dbReference>
<dbReference type="SUPFAM" id="SSF46565">
    <property type="entry name" value="Chaperone J-domain"/>
    <property type="match status" value="1"/>
</dbReference>
<evidence type="ECO:0000256" key="5">
    <source>
        <dbReference type="ARBA" id="ARBA00023242"/>
    </source>
</evidence>
<dbReference type="InterPro" id="IPR034254">
    <property type="entry name" value="DNAJC17_RRM"/>
</dbReference>
<evidence type="ECO:0000256" key="4">
    <source>
        <dbReference type="ARBA" id="ARBA00023186"/>
    </source>
</evidence>
<evidence type="ECO:0000256" key="6">
    <source>
        <dbReference type="SAM" id="MobiDB-lite"/>
    </source>
</evidence>
<proteinExistence type="predicted"/>
<feature type="compositionally biased region" description="Basic and acidic residues" evidence="6">
    <location>
        <begin position="141"/>
        <end position="154"/>
    </location>
</feature>
<gene>
    <name evidence="9" type="primary">LOC106816599</name>
</gene>
<dbReference type="PROSITE" id="PS50076">
    <property type="entry name" value="DNAJ_2"/>
    <property type="match status" value="1"/>
</dbReference>
<dbReference type="Gene3D" id="1.10.287.110">
    <property type="entry name" value="DnaJ domain"/>
    <property type="match status" value="1"/>
</dbReference>
<dbReference type="GeneID" id="106816599"/>
<keyword evidence="4" id="KW-0143">Chaperone</keyword>
<dbReference type="SMART" id="SM00271">
    <property type="entry name" value="DnaJ"/>
    <property type="match status" value="1"/>
</dbReference>
<name>A0ABM1EWY3_PRICU</name>
<dbReference type="CDD" id="cd12429">
    <property type="entry name" value="RRM_DNAJC17"/>
    <property type="match status" value="1"/>
</dbReference>
<accession>A0ABM1EWY3</accession>
<dbReference type="PANTHER" id="PTHR44313">
    <property type="entry name" value="DNAJ HOMOLOG SUBFAMILY C MEMBER 17"/>
    <property type="match status" value="1"/>
</dbReference>
<dbReference type="InterPro" id="IPR036869">
    <property type="entry name" value="J_dom_sf"/>
</dbReference>
<dbReference type="InterPro" id="IPR012677">
    <property type="entry name" value="Nucleotide-bd_a/b_plait_sf"/>
</dbReference>
<feature type="region of interest" description="Disordered" evidence="6">
    <location>
        <begin position="350"/>
        <end position="391"/>
    </location>
</feature>
<feature type="compositionally biased region" description="Basic and acidic residues" evidence="6">
    <location>
        <begin position="373"/>
        <end position="391"/>
    </location>
</feature>
<dbReference type="RefSeq" id="XP_014676704.1">
    <property type="nucleotide sequence ID" value="XM_014821218.1"/>
</dbReference>
<dbReference type="CDD" id="cd06257">
    <property type="entry name" value="DnaJ"/>
    <property type="match status" value="1"/>
</dbReference>
<feature type="region of interest" description="Disordered" evidence="6">
    <location>
        <begin position="141"/>
        <end position="169"/>
    </location>
</feature>
<dbReference type="Proteomes" id="UP000695022">
    <property type="component" value="Unplaced"/>
</dbReference>
<evidence type="ECO:0000313" key="8">
    <source>
        <dbReference type="Proteomes" id="UP000695022"/>
    </source>
</evidence>
<evidence type="ECO:0000256" key="3">
    <source>
        <dbReference type="ARBA" id="ARBA00022490"/>
    </source>
</evidence>
<feature type="region of interest" description="Disordered" evidence="6">
    <location>
        <begin position="80"/>
        <end position="116"/>
    </location>
</feature>
<dbReference type="PANTHER" id="PTHR44313:SF1">
    <property type="entry name" value="DNAJ HOMOLOG SUBFAMILY C MEMBER 17"/>
    <property type="match status" value="1"/>
</dbReference>
<keyword evidence="8" id="KW-1185">Reference proteome</keyword>
<evidence type="ECO:0000256" key="1">
    <source>
        <dbReference type="ARBA" id="ARBA00004123"/>
    </source>
</evidence>